<dbReference type="EMBL" id="CDMY01000153">
    <property type="protein sequence ID" value="CEL93296.1"/>
    <property type="molecule type" value="Genomic_DNA"/>
</dbReference>
<feature type="signal peptide" evidence="4">
    <location>
        <begin position="1"/>
        <end position="26"/>
    </location>
</feature>
<dbReference type="FunCoup" id="A0A0G4ED78">
    <property type="interactions" value="1"/>
</dbReference>
<protein>
    <submittedName>
        <fullName evidence="5">Uncharacterized protein</fullName>
    </submittedName>
</protein>
<accession>A0A0G4ED78</accession>
<keyword evidence="6" id="KW-1185">Reference proteome</keyword>
<dbReference type="Pfam" id="PF04278">
    <property type="entry name" value="Tic22"/>
    <property type="match status" value="1"/>
</dbReference>
<dbReference type="PANTHER" id="PTHR33926">
    <property type="entry name" value="PROTEIN TIC 22, CHLOROPLASTIC"/>
    <property type="match status" value="1"/>
</dbReference>
<dbReference type="GO" id="GO:0015031">
    <property type="term" value="P:protein transport"/>
    <property type="evidence" value="ECO:0007669"/>
    <property type="project" value="InterPro"/>
</dbReference>
<dbReference type="PhylomeDB" id="A0A0G4ED78"/>
<reference evidence="5 6" key="1">
    <citation type="submission" date="2014-11" db="EMBL/GenBank/DDBJ databases">
        <authorList>
            <person name="Zhu J."/>
            <person name="Qi W."/>
            <person name="Song R."/>
        </authorList>
    </citation>
    <scope>NUCLEOTIDE SEQUENCE [LARGE SCALE GENOMIC DNA]</scope>
</reference>
<dbReference type="OrthoDB" id="196308at2759"/>
<evidence type="ECO:0000256" key="2">
    <source>
        <dbReference type="ARBA" id="ARBA00022528"/>
    </source>
</evidence>
<sequence length="289" mass="32197">MDATAPLVTLVLIVSTSLIATLVCDARQQLHSAALSPSARHPLASWLPKGKSLSSMGRRVLPRLRKKFSSRPMDERLSSVPVFLITNSYALPYLTQVRPGEQTALMFTDPEEANTMLNEMVQTAGPGADARLFVISLEKAWAYARRAEPRRTGIVGEDGKEAVMTFKFHPPQVENAGNYVTLLGRRTKMIPVFEATGLDVTKNGDKLCPLFMDLEDLEAAWERMHRARPDTPPKPKVSVYNLLDVLLHRERQANGLGPWGIVPSSKALDFVKKNRSGGTRKARMIRIRR</sequence>
<dbReference type="Proteomes" id="UP000041254">
    <property type="component" value="Unassembled WGS sequence"/>
</dbReference>
<gene>
    <name evidence="5" type="ORF">Vbra_7054</name>
</gene>
<dbReference type="VEuPathDB" id="CryptoDB:Vbra_7054"/>
<keyword evidence="3" id="KW-0934">Plastid</keyword>
<dbReference type="Gene3D" id="3.40.1350.100">
    <property type="match status" value="2"/>
</dbReference>
<comment type="subcellular location">
    <subcellularLocation>
        <location evidence="1">Plastid</location>
        <location evidence="1">Chloroplast</location>
    </subcellularLocation>
</comment>
<evidence type="ECO:0000313" key="5">
    <source>
        <dbReference type="EMBL" id="CEL93296.1"/>
    </source>
</evidence>
<dbReference type="InParanoid" id="A0A0G4ED78"/>
<feature type="chain" id="PRO_5005187450" evidence="4">
    <location>
        <begin position="27"/>
        <end position="289"/>
    </location>
</feature>
<dbReference type="PANTHER" id="PTHR33926:SF4">
    <property type="entry name" value="PROTEIN TIC 22, CHLOROPLASTIC"/>
    <property type="match status" value="1"/>
</dbReference>
<keyword evidence="2" id="KW-0150">Chloroplast</keyword>
<dbReference type="GO" id="GO:0009507">
    <property type="term" value="C:chloroplast"/>
    <property type="evidence" value="ECO:0007669"/>
    <property type="project" value="UniProtKB-SubCell"/>
</dbReference>
<organism evidence="5 6">
    <name type="scientific">Vitrella brassicaformis (strain CCMP3155)</name>
    <dbReference type="NCBI Taxonomy" id="1169540"/>
    <lineage>
        <taxon>Eukaryota</taxon>
        <taxon>Sar</taxon>
        <taxon>Alveolata</taxon>
        <taxon>Colpodellida</taxon>
        <taxon>Vitrellaceae</taxon>
        <taxon>Vitrella</taxon>
    </lineage>
</organism>
<evidence type="ECO:0000313" key="6">
    <source>
        <dbReference type="Proteomes" id="UP000041254"/>
    </source>
</evidence>
<dbReference type="AlphaFoldDB" id="A0A0G4ED78"/>
<keyword evidence="4" id="KW-0732">Signal</keyword>
<evidence type="ECO:0000256" key="3">
    <source>
        <dbReference type="ARBA" id="ARBA00022640"/>
    </source>
</evidence>
<evidence type="ECO:0000256" key="4">
    <source>
        <dbReference type="SAM" id="SignalP"/>
    </source>
</evidence>
<evidence type="ECO:0000256" key="1">
    <source>
        <dbReference type="ARBA" id="ARBA00004229"/>
    </source>
</evidence>
<name>A0A0G4ED78_VITBC</name>
<dbReference type="OMA" id="YHERSID"/>
<dbReference type="InterPro" id="IPR007378">
    <property type="entry name" value="Tic22-like"/>
</dbReference>
<proteinExistence type="predicted"/>